<gene>
    <name evidence="5" type="ORF">LIZ65_16730</name>
</gene>
<keyword evidence="2" id="KW-0479">Metal-binding</keyword>
<dbReference type="InterPro" id="IPR012312">
    <property type="entry name" value="Hemerythrin-like"/>
</dbReference>
<evidence type="ECO:0000256" key="2">
    <source>
        <dbReference type="ARBA" id="ARBA00022723"/>
    </source>
</evidence>
<dbReference type="InterPro" id="IPR050669">
    <property type="entry name" value="Hemerythrin"/>
</dbReference>
<keyword evidence="6" id="KW-1185">Reference proteome</keyword>
<evidence type="ECO:0000259" key="4">
    <source>
        <dbReference type="Pfam" id="PF01814"/>
    </source>
</evidence>
<evidence type="ECO:0000313" key="6">
    <source>
        <dbReference type="Proteomes" id="UP001299546"/>
    </source>
</evidence>
<dbReference type="PANTHER" id="PTHR37164">
    <property type="entry name" value="BACTERIOHEMERYTHRIN"/>
    <property type="match status" value="1"/>
</dbReference>
<dbReference type="Proteomes" id="UP001299546">
    <property type="component" value="Unassembled WGS sequence"/>
</dbReference>
<comment type="caution">
    <text evidence="5">The sequence shown here is derived from an EMBL/GenBank/DDBJ whole genome shotgun (WGS) entry which is preliminary data.</text>
</comment>
<evidence type="ECO:0000256" key="1">
    <source>
        <dbReference type="ARBA" id="ARBA00010587"/>
    </source>
</evidence>
<dbReference type="RefSeq" id="WP_066733463.1">
    <property type="nucleotide sequence ID" value="NZ_JAJCIQ010000016.1"/>
</dbReference>
<sequence length="140" mass="16434">MYAEFDDSLVTGNETIDSQHKELIDKINQLLEACEESSGKVQAIQTLGYLADYTDFHFKEEEALQEEIQYPGIAEHKRQHEDLRRVVSELHEMLEESEGPTDEFVIQVQKNVIDWLYRHIKGFDRSVAEYKNMTLNNERL</sequence>
<evidence type="ECO:0000313" key="5">
    <source>
        <dbReference type="EMBL" id="MCB7388935.1"/>
    </source>
</evidence>
<dbReference type="CDD" id="cd12107">
    <property type="entry name" value="Hemerythrin"/>
    <property type="match status" value="1"/>
</dbReference>
<proteinExistence type="inferred from homology"/>
<keyword evidence="3" id="KW-0408">Iron</keyword>
<dbReference type="SUPFAM" id="SSF47188">
    <property type="entry name" value="Hemerythrin-like"/>
    <property type="match status" value="1"/>
</dbReference>
<dbReference type="Gene3D" id="1.20.120.50">
    <property type="entry name" value="Hemerythrin-like"/>
    <property type="match status" value="1"/>
</dbReference>
<dbReference type="InterPro" id="IPR012827">
    <property type="entry name" value="Hemerythrin_metal-bd"/>
</dbReference>
<dbReference type="EMBL" id="JAJCIS010000016">
    <property type="protein sequence ID" value="MCB7388935.1"/>
    <property type="molecule type" value="Genomic_DNA"/>
</dbReference>
<dbReference type="Pfam" id="PF01814">
    <property type="entry name" value="Hemerythrin"/>
    <property type="match status" value="1"/>
</dbReference>
<dbReference type="NCBIfam" id="TIGR02481">
    <property type="entry name" value="hemeryth_dom"/>
    <property type="match status" value="1"/>
</dbReference>
<evidence type="ECO:0000256" key="3">
    <source>
        <dbReference type="ARBA" id="ARBA00023004"/>
    </source>
</evidence>
<dbReference type="NCBIfam" id="NF033749">
    <property type="entry name" value="bact_hemeryth"/>
    <property type="match status" value="1"/>
</dbReference>
<protein>
    <submittedName>
        <fullName evidence="5">Hemerythrin family protein</fullName>
    </submittedName>
</protein>
<dbReference type="InterPro" id="IPR035938">
    <property type="entry name" value="Hemerythrin-like_sf"/>
</dbReference>
<accession>A0ABS8DKG4</accession>
<feature type="domain" description="Hemerythrin-like" evidence="4">
    <location>
        <begin position="12"/>
        <end position="124"/>
    </location>
</feature>
<organism evidence="5 6">
    <name type="scientific">Bariatricus massiliensis</name>
    <dbReference type="NCBI Taxonomy" id="1745713"/>
    <lineage>
        <taxon>Bacteria</taxon>
        <taxon>Bacillati</taxon>
        <taxon>Bacillota</taxon>
        <taxon>Clostridia</taxon>
        <taxon>Lachnospirales</taxon>
        <taxon>Lachnospiraceae</taxon>
        <taxon>Bariatricus</taxon>
    </lineage>
</organism>
<reference evidence="5 6" key="1">
    <citation type="submission" date="2021-10" db="EMBL/GenBank/DDBJ databases">
        <title>Collection of gut derived symbiotic bacterial strains cultured from healthy donors.</title>
        <authorList>
            <person name="Lin H."/>
            <person name="Littmann E."/>
            <person name="Kohout C."/>
            <person name="Pamer E.G."/>
        </authorList>
    </citation>
    <scope>NUCLEOTIDE SEQUENCE [LARGE SCALE GENOMIC DNA]</scope>
    <source>
        <strain evidence="5 6">DFI.1.165</strain>
    </source>
</reference>
<comment type="similarity">
    <text evidence="1">Belongs to the hemerythrin family.</text>
</comment>
<name>A0ABS8DKG4_9FIRM</name>
<dbReference type="PANTHER" id="PTHR37164:SF1">
    <property type="entry name" value="BACTERIOHEMERYTHRIN"/>
    <property type="match status" value="1"/>
</dbReference>